<keyword evidence="2" id="KW-0813">Transport</keyword>
<dbReference type="EMBL" id="CP097160">
    <property type="protein sequence ID" value="UQN14739.1"/>
    <property type="molecule type" value="Genomic_DNA"/>
</dbReference>
<keyword evidence="6 7" id="KW-0472">Membrane</keyword>
<keyword evidence="4 7" id="KW-0812">Transmembrane</keyword>
<evidence type="ECO:0000256" key="2">
    <source>
        <dbReference type="ARBA" id="ARBA00022448"/>
    </source>
</evidence>
<feature type="transmembrane region" description="Helical" evidence="7">
    <location>
        <begin position="226"/>
        <end position="248"/>
    </location>
</feature>
<dbReference type="Pfam" id="PF03547">
    <property type="entry name" value="Mem_trans"/>
    <property type="match status" value="1"/>
</dbReference>
<dbReference type="InterPro" id="IPR004776">
    <property type="entry name" value="Mem_transp_PIN-like"/>
</dbReference>
<proteinExistence type="predicted"/>
<dbReference type="PANTHER" id="PTHR36838:SF3">
    <property type="entry name" value="TRANSPORTER AUXIN EFFLUX CARRIER EC FAMILY"/>
    <property type="match status" value="1"/>
</dbReference>
<evidence type="ECO:0000256" key="7">
    <source>
        <dbReference type="SAM" id="Phobius"/>
    </source>
</evidence>
<feature type="transmembrane region" description="Helical" evidence="7">
    <location>
        <begin position="260"/>
        <end position="280"/>
    </location>
</feature>
<feature type="transmembrane region" description="Helical" evidence="7">
    <location>
        <begin position="6"/>
        <end position="25"/>
    </location>
</feature>
<reference evidence="8" key="1">
    <citation type="submission" date="2022-05" db="EMBL/GenBank/DDBJ databases">
        <title>Complete genome sequence of toluene-degrading Gulosibacter sediminis strain ACHW.36C.</title>
        <authorList>
            <person name="Wai A.C."/>
            <person name="Lai G.K."/>
            <person name="Griffin S.D."/>
            <person name="Leung F.C."/>
        </authorList>
    </citation>
    <scope>NUCLEOTIDE SEQUENCE [LARGE SCALE GENOMIC DNA]</scope>
    <source>
        <strain evidence="8">ACHW.36C</strain>
    </source>
</reference>
<protein>
    <submittedName>
        <fullName evidence="8">AEC family transporter</fullName>
    </submittedName>
</protein>
<sequence>MEGVLMGFGVVLVLIVIGIIVRLSLPKQVSTKIQEGLSPTIYYVSNPILMVVLLAETDLRQVVGVFVPVALISAFAGAGLFFLISRFVLRRKVVEAVPASMASAYANAGNIGLPIALFSVSSAVPAISVLASQLLIIAPVYLTIFSFISRSAQPGDTSTGKLILKSVANPVTIGALIGAVPSLSQWQVPAVIWEPLDMLGHASVPLLLMMFGMSLIGQTPFRTREILADVVLGTLVKLAVLPVVAWAVGHFVFGLEGIDLFGVVVMAALPTAQNVFLFSTQFKLPTLAVRDITFATSLLAFPAILVIGLLLAP</sequence>
<feature type="transmembrane region" description="Helical" evidence="7">
    <location>
        <begin position="292"/>
        <end position="312"/>
    </location>
</feature>
<organism evidence="8">
    <name type="scientific">Gulosibacter sediminis</name>
    <dbReference type="NCBI Taxonomy" id="1729695"/>
    <lineage>
        <taxon>Bacteria</taxon>
        <taxon>Bacillati</taxon>
        <taxon>Actinomycetota</taxon>
        <taxon>Actinomycetes</taxon>
        <taxon>Micrococcales</taxon>
        <taxon>Microbacteriaceae</taxon>
        <taxon>Gulosibacter</taxon>
    </lineage>
</organism>
<keyword evidence="3" id="KW-1003">Cell membrane</keyword>
<feature type="transmembrane region" description="Helical" evidence="7">
    <location>
        <begin position="96"/>
        <end position="120"/>
    </location>
</feature>
<feature type="transmembrane region" description="Helical" evidence="7">
    <location>
        <begin position="126"/>
        <end position="147"/>
    </location>
</feature>
<evidence type="ECO:0000256" key="1">
    <source>
        <dbReference type="ARBA" id="ARBA00004141"/>
    </source>
</evidence>
<dbReference type="PANTHER" id="PTHR36838">
    <property type="entry name" value="AUXIN EFFLUX CARRIER FAMILY PROTEIN"/>
    <property type="match status" value="1"/>
</dbReference>
<feature type="transmembrane region" description="Helical" evidence="7">
    <location>
        <begin position="37"/>
        <end position="55"/>
    </location>
</feature>
<accession>A0ABY4MWH3</accession>
<evidence type="ECO:0000313" key="8">
    <source>
        <dbReference type="EMBL" id="UQN14739.1"/>
    </source>
</evidence>
<evidence type="ECO:0000256" key="6">
    <source>
        <dbReference type="ARBA" id="ARBA00023136"/>
    </source>
</evidence>
<gene>
    <name evidence="8" type="ORF">M3M28_11955</name>
</gene>
<evidence type="ECO:0000256" key="5">
    <source>
        <dbReference type="ARBA" id="ARBA00022989"/>
    </source>
</evidence>
<evidence type="ECO:0000256" key="4">
    <source>
        <dbReference type="ARBA" id="ARBA00022692"/>
    </source>
</evidence>
<feature type="transmembrane region" description="Helical" evidence="7">
    <location>
        <begin position="61"/>
        <end position="84"/>
    </location>
</feature>
<comment type="subcellular location">
    <subcellularLocation>
        <location evidence="1">Membrane</location>
        <topology evidence="1">Multi-pass membrane protein</topology>
    </subcellularLocation>
</comment>
<feature type="transmembrane region" description="Helical" evidence="7">
    <location>
        <begin position="167"/>
        <end position="186"/>
    </location>
</feature>
<name>A0ABY4MWH3_9MICO</name>
<keyword evidence="5 7" id="KW-1133">Transmembrane helix</keyword>
<evidence type="ECO:0000256" key="3">
    <source>
        <dbReference type="ARBA" id="ARBA00022475"/>
    </source>
</evidence>
<feature type="transmembrane region" description="Helical" evidence="7">
    <location>
        <begin position="198"/>
        <end position="217"/>
    </location>
</feature>